<proteinExistence type="predicted"/>
<gene>
    <name evidence="9" type="ORF">ACFOGJ_17460</name>
</gene>
<dbReference type="Pfam" id="PF02518">
    <property type="entry name" value="HATPase_c"/>
    <property type="match status" value="1"/>
</dbReference>
<dbReference type="GO" id="GO:0016301">
    <property type="term" value="F:kinase activity"/>
    <property type="evidence" value="ECO:0007669"/>
    <property type="project" value="UniProtKB-KW"/>
</dbReference>
<organism evidence="9 10">
    <name type="scientific">Marinibaculum pumilum</name>
    <dbReference type="NCBI Taxonomy" id="1766165"/>
    <lineage>
        <taxon>Bacteria</taxon>
        <taxon>Pseudomonadati</taxon>
        <taxon>Pseudomonadota</taxon>
        <taxon>Alphaproteobacteria</taxon>
        <taxon>Rhodospirillales</taxon>
        <taxon>Rhodospirillaceae</taxon>
        <taxon>Marinibaculum</taxon>
    </lineage>
</organism>
<comment type="caution">
    <text evidence="9">The sequence shown here is derived from an EMBL/GenBank/DDBJ whole genome shotgun (WGS) entry which is preliminary data.</text>
</comment>
<evidence type="ECO:0000256" key="2">
    <source>
        <dbReference type="ARBA" id="ARBA00012438"/>
    </source>
</evidence>
<dbReference type="Proteomes" id="UP001595528">
    <property type="component" value="Unassembled WGS sequence"/>
</dbReference>
<keyword evidence="5 9" id="KW-0418">Kinase</keyword>
<dbReference type="CDD" id="cd00082">
    <property type="entry name" value="HisKA"/>
    <property type="match status" value="1"/>
</dbReference>
<keyword evidence="3" id="KW-0597">Phosphoprotein</keyword>
<feature type="transmembrane region" description="Helical" evidence="7">
    <location>
        <begin position="35"/>
        <end position="53"/>
    </location>
</feature>
<dbReference type="InterPro" id="IPR036890">
    <property type="entry name" value="HATPase_C_sf"/>
</dbReference>
<evidence type="ECO:0000313" key="9">
    <source>
        <dbReference type="EMBL" id="MFC3229037.1"/>
    </source>
</evidence>
<feature type="transmembrane region" description="Helical" evidence="7">
    <location>
        <begin position="97"/>
        <end position="115"/>
    </location>
</feature>
<dbReference type="RefSeq" id="WP_379902828.1">
    <property type="nucleotide sequence ID" value="NZ_JBHRTR010000029.1"/>
</dbReference>
<dbReference type="Gene3D" id="3.30.565.10">
    <property type="entry name" value="Histidine kinase-like ATPase, C-terminal domain"/>
    <property type="match status" value="1"/>
</dbReference>
<dbReference type="PRINTS" id="PR00344">
    <property type="entry name" value="BCTRLSENSOR"/>
</dbReference>
<comment type="catalytic activity">
    <reaction evidence="1">
        <text>ATP + protein L-histidine = ADP + protein N-phospho-L-histidine.</text>
        <dbReference type="EC" id="2.7.13.3"/>
    </reaction>
</comment>
<evidence type="ECO:0000256" key="6">
    <source>
        <dbReference type="SAM" id="Coils"/>
    </source>
</evidence>
<dbReference type="SUPFAM" id="SSF55874">
    <property type="entry name" value="ATPase domain of HSP90 chaperone/DNA topoisomerase II/histidine kinase"/>
    <property type="match status" value="1"/>
</dbReference>
<sequence>MRISIDAGLSRWSSEFLDREVEAAFREWNHPAALSLARTVGYVIVVAALPYLYATFLRFGDAPTFHLLLVARLAIVALGCLLLFLVHRRVGAGRLDLVIAVVIVAVQVQSILLAALSVPAINLLDVQVILVLVCIYAFMPTRFVFKLVACLAMTLAFLALVIAAFDIDPPERFGLIAWLIGANIIGIYTCRYWDRLRRSEYTTQERLRLANEALAASNRDLARARADAERESQTKSQFLANVSHELRTPLNAIIGFSEIMKAGIYGPLGDRRYDGYLDDIHGSGTYLLNLINDLLDLAKVEAGKLELHESEVDIAATIGDATRMLAEDARRRGVAIATRIAGDLPPLMADARACRQILLNLLSNAVKFSPSGREVTVAARVEPTGDLLLAVSDAGPGIAPEDLAKVVEPFGQAAMTTVDAKRGTGLGLPLAISLAKAHGGSLELRSTPGGGTTVDVRFPAGRLLPPGTAATATDRS</sequence>
<dbReference type="InterPro" id="IPR036097">
    <property type="entry name" value="HisK_dim/P_sf"/>
</dbReference>
<feature type="transmembrane region" description="Helical" evidence="7">
    <location>
        <begin position="65"/>
        <end position="85"/>
    </location>
</feature>
<dbReference type="EC" id="2.7.13.3" evidence="2"/>
<keyword evidence="7" id="KW-1133">Transmembrane helix</keyword>
<name>A0ABV7L435_9PROT</name>
<dbReference type="EMBL" id="JBHRTR010000029">
    <property type="protein sequence ID" value="MFC3229037.1"/>
    <property type="molecule type" value="Genomic_DNA"/>
</dbReference>
<keyword evidence="7" id="KW-0472">Membrane</keyword>
<feature type="transmembrane region" description="Helical" evidence="7">
    <location>
        <begin position="173"/>
        <end position="190"/>
    </location>
</feature>
<dbReference type="InterPro" id="IPR003661">
    <property type="entry name" value="HisK_dim/P_dom"/>
</dbReference>
<evidence type="ECO:0000256" key="1">
    <source>
        <dbReference type="ARBA" id="ARBA00000085"/>
    </source>
</evidence>
<dbReference type="PANTHER" id="PTHR43047:SF72">
    <property type="entry name" value="OSMOSENSING HISTIDINE PROTEIN KINASE SLN1"/>
    <property type="match status" value="1"/>
</dbReference>
<keyword evidence="10" id="KW-1185">Reference proteome</keyword>
<evidence type="ECO:0000256" key="7">
    <source>
        <dbReference type="SAM" id="Phobius"/>
    </source>
</evidence>
<accession>A0ABV7L435</accession>
<keyword evidence="4" id="KW-0808">Transferase</keyword>
<dbReference type="InterPro" id="IPR004358">
    <property type="entry name" value="Sig_transdc_His_kin-like_C"/>
</dbReference>
<dbReference type="Gene3D" id="1.10.287.130">
    <property type="match status" value="1"/>
</dbReference>
<dbReference type="InterPro" id="IPR003594">
    <property type="entry name" value="HATPase_dom"/>
</dbReference>
<evidence type="ECO:0000313" key="10">
    <source>
        <dbReference type="Proteomes" id="UP001595528"/>
    </source>
</evidence>
<dbReference type="Pfam" id="PF00512">
    <property type="entry name" value="HisKA"/>
    <property type="match status" value="1"/>
</dbReference>
<protein>
    <recommendedName>
        <fullName evidence="2">histidine kinase</fullName>
        <ecNumber evidence="2">2.7.13.3</ecNumber>
    </recommendedName>
</protein>
<dbReference type="InterPro" id="IPR005467">
    <property type="entry name" value="His_kinase_dom"/>
</dbReference>
<feature type="coiled-coil region" evidence="6">
    <location>
        <begin position="207"/>
        <end position="234"/>
    </location>
</feature>
<dbReference type="SMART" id="SM00387">
    <property type="entry name" value="HATPase_c"/>
    <property type="match status" value="1"/>
</dbReference>
<dbReference type="PANTHER" id="PTHR43047">
    <property type="entry name" value="TWO-COMPONENT HISTIDINE PROTEIN KINASE"/>
    <property type="match status" value="1"/>
</dbReference>
<evidence type="ECO:0000256" key="5">
    <source>
        <dbReference type="ARBA" id="ARBA00022777"/>
    </source>
</evidence>
<keyword evidence="6" id="KW-0175">Coiled coil</keyword>
<evidence type="ECO:0000256" key="3">
    <source>
        <dbReference type="ARBA" id="ARBA00022553"/>
    </source>
</evidence>
<reference evidence="10" key="1">
    <citation type="journal article" date="2019" name="Int. J. Syst. Evol. Microbiol.">
        <title>The Global Catalogue of Microorganisms (GCM) 10K type strain sequencing project: providing services to taxonomists for standard genome sequencing and annotation.</title>
        <authorList>
            <consortium name="The Broad Institute Genomics Platform"/>
            <consortium name="The Broad Institute Genome Sequencing Center for Infectious Disease"/>
            <person name="Wu L."/>
            <person name="Ma J."/>
        </authorList>
    </citation>
    <scope>NUCLEOTIDE SEQUENCE [LARGE SCALE GENOMIC DNA]</scope>
    <source>
        <strain evidence="10">KCTC 42964</strain>
    </source>
</reference>
<evidence type="ECO:0000256" key="4">
    <source>
        <dbReference type="ARBA" id="ARBA00022679"/>
    </source>
</evidence>
<feature type="transmembrane region" description="Helical" evidence="7">
    <location>
        <begin position="145"/>
        <end position="167"/>
    </location>
</feature>
<dbReference type="SUPFAM" id="SSF47384">
    <property type="entry name" value="Homodimeric domain of signal transducing histidine kinase"/>
    <property type="match status" value="1"/>
</dbReference>
<dbReference type="PROSITE" id="PS50109">
    <property type="entry name" value="HIS_KIN"/>
    <property type="match status" value="1"/>
</dbReference>
<feature type="domain" description="Histidine kinase" evidence="8">
    <location>
        <begin position="241"/>
        <end position="462"/>
    </location>
</feature>
<keyword evidence="7" id="KW-0812">Transmembrane</keyword>
<evidence type="ECO:0000259" key="8">
    <source>
        <dbReference type="PROSITE" id="PS50109"/>
    </source>
</evidence>
<feature type="transmembrane region" description="Helical" evidence="7">
    <location>
        <begin position="121"/>
        <end position="138"/>
    </location>
</feature>
<dbReference type="SMART" id="SM00388">
    <property type="entry name" value="HisKA"/>
    <property type="match status" value="1"/>
</dbReference>